<dbReference type="Proteomes" id="UP000719766">
    <property type="component" value="Unassembled WGS sequence"/>
</dbReference>
<dbReference type="AlphaFoldDB" id="A0A9P7AST9"/>
<accession>A0A9P7AST9</accession>
<dbReference type="GeneID" id="64604122"/>
<dbReference type="OrthoDB" id="2685413at2759"/>
<organism evidence="1 2">
    <name type="scientific">Suillus plorans</name>
    <dbReference type="NCBI Taxonomy" id="116603"/>
    <lineage>
        <taxon>Eukaryota</taxon>
        <taxon>Fungi</taxon>
        <taxon>Dikarya</taxon>
        <taxon>Basidiomycota</taxon>
        <taxon>Agaricomycotina</taxon>
        <taxon>Agaricomycetes</taxon>
        <taxon>Agaricomycetidae</taxon>
        <taxon>Boletales</taxon>
        <taxon>Suillineae</taxon>
        <taxon>Suillaceae</taxon>
        <taxon>Suillus</taxon>
    </lineage>
</organism>
<gene>
    <name evidence="1" type="ORF">HD556DRAFT_354163</name>
</gene>
<keyword evidence="2" id="KW-1185">Reference proteome</keyword>
<reference evidence="1" key="1">
    <citation type="journal article" date="2020" name="New Phytol.">
        <title>Comparative genomics reveals dynamic genome evolution in host specialist ectomycorrhizal fungi.</title>
        <authorList>
            <person name="Lofgren L.A."/>
            <person name="Nguyen N.H."/>
            <person name="Vilgalys R."/>
            <person name="Ruytinx J."/>
            <person name="Liao H.L."/>
            <person name="Branco S."/>
            <person name="Kuo A."/>
            <person name="LaButti K."/>
            <person name="Lipzen A."/>
            <person name="Andreopoulos W."/>
            <person name="Pangilinan J."/>
            <person name="Riley R."/>
            <person name="Hundley H."/>
            <person name="Na H."/>
            <person name="Barry K."/>
            <person name="Grigoriev I.V."/>
            <person name="Stajich J.E."/>
            <person name="Kennedy P.G."/>
        </authorList>
    </citation>
    <scope>NUCLEOTIDE SEQUENCE</scope>
    <source>
        <strain evidence="1">S12</strain>
    </source>
</reference>
<dbReference type="RefSeq" id="XP_041161582.1">
    <property type="nucleotide sequence ID" value="XM_041310358.1"/>
</dbReference>
<evidence type="ECO:0000313" key="2">
    <source>
        <dbReference type="Proteomes" id="UP000719766"/>
    </source>
</evidence>
<dbReference type="EMBL" id="JABBWE010000020">
    <property type="protein sequence ID" value="KAG1795929.1"/>
    <property type="molecule type" value="Genomic_DNA"/>
</dbReference>
<evidence type="ECO:0000313" key="1">
    <source>
        <dbReference type="EMBL" id="KAG1795929.1"/>
    </source>
</evidence>
<name>A0A9P7AST9_9AGAM</name>
<proteinExistence type="predicted"/>
<comment type="caution">
    <text evidence="1">The sequence shown here is derived from an EMBL/GenBank/DDBJ whole genome shotgun (WGS) entry which is preliminary data.</text>
</comment>
<sequence length="102" mass="11854">MDIMVPPAEDLLLFINQLRPGVPPLLTFIGMTNFPIRSVINVIDQGFSNVRLVRIDDNVWSVIRLDSDGSIEMEQWPYRRIKYHSAVWLEFLGCEDAIWHLV</sequence>
<protein>
    <submittedName>
        <fullName evidence="1">Uncharacterized protein</fullName>
    </submittedName>
</protein>